<dbReference type="Gene3D" id="3.40.50.300">
    <property type="entry name" value="P-loop containing nucleotide triphosphate hydrolases"/>
    <property type="match status" value="1"/>
</dbReference>
<dbReference type="PANTHER" id="PTHR30153">
    <property type="entry name" value="REPLICATIVE DNA HELICASE DNAB"/>
    <property type="match status" value="1"/>
</dbReference>
<evidence type="ECO:0000259" key="3">
    <source>
        <dbReference type="Pfam" id="PF03796"/>
    </source>
</evidence>
<evidence type="ECO:0000313" key="5">
    <source>
        <dbReference type="Proteomes" id="UP001214441"/>
    </source>
</evidence>
<gene>
    <name evidence="4" type="ORF">NMN56_033755</name>
</gene>
<feature type="domain" description="SF4 helicase" evidence="3">
    <location>
        <begin position="120"/>
        <end position="291"/>
    </location>
</feature>
<sequence length="750" mass="80658">MEEVTLTEARNRWSELMDRVGHGEEIVLVDAQRHHAALLRPFTGADRLEHAWTTTQARREAGELVTAAQKGMQVVTVGSAPTVAVVAHEMRRSGGHADPGSMGIGDVLDGLLAPRAGAVGLSTGVHVLDRASGGLPRGKLTLVAAAPNAGGSLLPAQAARTAAFAVEQPRPVLYVPSGVPVEIAARRLVAAEAAVPYAQLASGSLDTGQRQAVVEAGERLRTAPLRFTRPAPTTAVIAQDAAQIQDLALVVVDRLQHVRAPETPLSGRGLAPAARALARLARDQDIAVVAVLDTDDAERVRELGADLTFHLTRTGDEALARIAVIERDLGVLETVTAPLDMVHLRFLNTPATPAPPVQPAPAELVREPASARREERPVPPPRPQRSQAGASRPAGTRPPAAVHKSGGKAAELAEVIEARVRSVLAETGGEVPEAIAVLNKTAIPSVMGALEKSRKGGRYDFRNHPDLPEILHKRGRDEADDIWEARPRFTAPSEVLDRVGDGVVTALDINGAYLSAFKAHLPIGQLEHHLGPDAGGPAHDPKRSGVHLVTPPAWDHPQLPNPIGDREEPGPLWITESTLRLLLRLSGPKAGLCEPPLIHESWTSGSTEQLLETLRSALVQVRTNALASRSAEGEVAYEYVKAMYSKFISTMGESNYNRDLYRQDWMHIIRSQAFANLWHKAWAAHQAGLTVVRMMGTDELHVVGDWRTARAPGKDRPLFPEGRGVSEVKPKQSYRLERTAGGSYREREVG</sequence>
<dbReference type="InterPro" id="IPR007694">
    <property type="entry name" value="DNA_helicase_DnaB-like_C"/>
</dbReference>
<name>A0ABT7A663_9ACTN</name>
<feature type="compositionally biased region" description="Basic and acidic residues" evidence="2">
    <location>
        <begin position="364"/>
        <end position="377"/>
    </location>
</feature>
<dbReference type="Proteomes" id="UP001214441">
    <property type="component" value="Unassembled WGS sequence"/>
</dbReference>
<dbReference type="RefSeq" id="WP_274043427.1">
    <property type="nucleotide sequence ID" value="NZ_JANCPR020000046.1"/>
</dbReference>
<dbReference type="SUPFAM" id="SSF143120">
    <property type="entry name" value="YefM-like"/>
    <property type="match status" value="1"/>
</dbReference>
<evidence type="ECO:0000256" key="2">
    <source>
        <dbReference type="SAM" id="MobiDB-lite"/>
    </source>
</evidence>
<evidence type="ECO:0000256" key="1">
    <source>
        <dbReference type="ARBA" id="ARBA00009981"/>
    </source>
</evidence>
<evidence type="ECO:0000313" key="4">
    <source>
        <dbReference type="EMBL" id="MDJ1136832.1"/>
    </source>
</evidence>
<dbReference type="SUPFAM" id="SSF52540">
    <property type="entry name" value="P-loop containing nucleoside triphosphate hydrolases"/>
    <property type="match status" value="1"/>
</dbReference>
<dbReference type="Pfam" id="PF03796">
    <property type="entry name" value="DnaB_C"/>
    <property type="match status" value="1"/>
</dbReference>
<dbReference type="EMBL" id="JANCPR020000046">
    <property type="protein sequence ID" value="MDJ1136832.1"/>
    <property type="molecule type" value="Genomic_DNA"/>
</dbReference>
<organism evidence="4 5">
    <name type="scientific">Streptomyces iconiensis</name>
    <dbReference type="NCBI Taxonomy" id="1384038"/>
    <lineage>
        <taxon>Bacteria</taxon>
        <taxon>Bacillati</taxon>
        <taxon>Actinomycetota</taxon>
        <taxon>Actinomycetes</taxon>
        <taxon>Kitasatosporales</taxon>
        <taxon>Streptomycetaceae</taxon>
        <taxon>Streptomyces</taxon>
    </lineage>
</organism>
<feature type="region of interest" description="Disordered" evidence="2">
    <location>
        <begin position="711"/>
        <end position="750"/>
    </location>
</feature>
<keyword evidence="5" id="KW-1185">Reference proteome</keyword>
<accession>A0ABT7A663</accession>
<feature type="region of interest" description="Disordered" evidence="2">
    <location>
        <begin position="351"/>
        <end position="407"/>
    </location>
</feature>
<dbReference type="Gene3D" id="3.40.1620.10">
    <property type="entry name" value="YefM-like domain"/>
    <property type="match status" value="1"/>
</dbReference>
<proteinExistence type="inferred from homology"/>
<comment type="similarity">
    <text evidence="1">Belongs to the phD/YefM antitoxin family.</text>
</comment>
<comment type="caution">
    <text evidence="4">The sequence shown here is derived from an EMBL/GenBank/DDBJ whole genome shotgun (WGS) entry which is preliminary data.</text>
</comment>
<dbReference type="InterPro" id="IPR036165">
    <property type="entry name" value="YefM-like_sf"/>
</dbReference>
<protein>
    <submittedName>
        <fullName evidence="4">DnaB-like helicase C-terminal domain-containing protein</fullName>
    </submittedName>
</protein>
<dbReference type="PANTHER" id="PTHR30153:SF2">
    <property type="entry name" value="REPLICATIVE DNA HELICASE"/>
    <property type="match status" value="1"/>
</dbReference>
<dbReference type="InterPro" id="IPR027417">
    <property type="entry name" value="P-loop_NTPase"/>
</dbReference>
<reference evidence="4 5" key="1">
    <citation type="submission" date="2023-05" db="EMBL/GenBank/DDBJ databases">
        <title>Streptantibioticus silvisoli sp. nov., acidotolerant actinomycetes 1 from pine litter.</title>
        <authorList>
            <person name="Swiecimska M."/>
            <person name="Golinska P."/>
            <person name="Sangal V."/>
            <person name="Wachnowicz B."/>
            <person name="Goodfellow M."/>
        </authorList>
    </citation>
    <scope>NUCLEOTIDE SEQUENCE [LARGE SCALE GENOMIC DNA]</scope>
    <source>
        <strain evidence="4 5">DSM 42109</strain>
    </source>
</reference>